<dbReference type="Proteomes" id="UP001159427">
    <property type="component" value="Unassembled WGS sequence"/>
</dbReference>
<dbReference type="EMBL" id="CALNXI010000021">
    <property type="protein sequence ID" value="CAH3015267.1"/>
    <property type="molecule type" value="Genomic_DNA"/>
</dbReference>
<keyword evidence="2" id="KW-1185">Reference proteome</keyword>
<reference evidence="1 2" key="1">
    <citation type="submission" date="2022-05" db="EMBL/GenBank/DDBJ databases">
        <authorList>
            <consortium name="Genoscope - CEA"/>
            <person name="William W."/>
        </authorList>
    </citation>
    <scope>NUCLEOTIDE SEQUENCE [LARGE SCALE GENOMIC DNA]</scope>
</reference>
<sequence length="102" mass="11664">MYIVKKDDFPVGPLKVEFQIVGAANENDFFNFADGIVRSLLEADLKLLDGLYIPKMKKTSFKYGSDAFDKSYFLIEDDSDVPRGTHRHYSFTGYLDGLNRRA</sequence>
<feature type="non-terminal residue" evidence="1">
    <location>
        <position position="102"/>
    </location>
</feature>
<organism evidence="1 2">
    <name type="scientific">Porites evermanni</name>
    <dbReference type="NCBI Taxonomy" id="104178"/>
    <lineage>
        <taxon>Eukaryota</taxon>
        <taxon>Metazoa</taxon>
        <taxon>Cnidaria</taxon>
        <taxon>Anthozoa</taxon>
        <taxon>Hexacorallia</taxon>
        <taxon>Scleractinia</taxon>
        <taxon>Fungiina</taxon>
        <taxon>Poritidae</taxon>
        <taxon>Porites</taxon>
    </lineage>
</organism>
<proteinExistence type="predicted"/>
<gene>
    <name evidence="1" type="ORF">PEVE_00014514</name>
</gene>
<protein>
    <submittedName>
        <fullName evidence="1">Uncharacterized protein</fullName>
    </submittedName>
</protein>
<evidence type="ECO:0000313" key="1">
    <source>
        <dbReference type="EMBL" id="CAH3015267.1"/>
    </source>
</evidence>
<accession>A0ABN8LDV7</accession>
<comment type="caution">
    <text evidence="1">The sequence shown here is derived from an EMBL/GenBank/DDBJ whole genome shotgun (WGS) entry which is preliminary data.</text>
</comment>
<evidence type="ECO:0000313" key="2">
    <source>
        <dbReference type="Proteomes" id="UP001159427"/>
    </source>
</evidence>
<name>A0ABN8LDV7_9CNID</name>